<gene>
    <name evidence="2" type="ORF">BOVATA_028800</name>
</gene>
<dbReference type="OrthoDB" id="425925at2759"/>
<evidence type="ECO:0000313" key="3">
    <source>
        <dbReference type="Proteomes" id="UP000236319"/>
    </source>
</evidence>
<dbReference type="EMBL" id="BDSA01000003">
    <property type="protein sequence ID" value="GBE61387.1"/>
    <property type="molecule type" value="Genomic_DNA"/>
</dbReference>
<organism evidence="2 3">
    <name type="scientific">Babesia ovata</name>
    <dbReference type="NCBI Taxonomy" id="189622"/>
    <lineage>
        <taxon>Eukaryota</taxon>
        <taxon>Sar</taxon>
        <taxon>Alveolata</taxon>
        <taxon>Apicomplexa</taxon>
        <taxon>Aconoidasida</taxon>
        <taxon>Piroplasmida</taxon>
        <taxon>Babesiidae</taxon>
        <taxon>Babesia</taxon>
    </lineage>
</organism>
<reference evidence="2 3" key="1">
    <citation type="journal article" date="2017" name="BMC Genomics">
        <title>Whole-genome assembly of Babesia ovata and comparative genomics between closely related pathogens.</title>
        <authorList>
            <person name="Yamagishi J."/>
            <person name="Asada M."/>
            <person name="Hakimi H."/>
            <person name="Tanaka T.Q."/>
            <person name="Sugimoto C."/>
            <person name="Kawazu S."/>
        </authorList>
    </citation>
    <scope>NUCLEOTIDE SEQUENCE [LARGE SCALE GENOMIC DNA]</scope>
    <source>
        <strain evidence="2 3">Miyake</strain>
    </source>
</reference>
<comment type="caution">
    <text evidence="2">The sequence shown here is derived from an EMBL/GenBank/DDBJ whole genome shotgun (WGS) entry which is preliminary data.</text>
</comment>
<keyword evidence="3" id="KW-1185">Reference proteome</keyword>
<dbReference type="Proteomes" id="UP000236319">
    <property type="component" value="Unassembled WGS sequence"/>
</dbReference>
<dbReference type="AlphaFoldDB" id="A0A2H6KEH4"/>
<sequence>MPQRHIIRGLKVDWELKAEHKEAAESEVTKALEAVAKMDESLKKDLKKVRDDIKSEIGNVIQKLGVLKLDENVKSDLGILRGMIEELKSKVEVNSNSLVQGELDKLAQEKKTLENVTGSPNGSIHKAMSELESNFKTAIQSPLNEKVDVDSAIGTLGEKFTGLNGEDKKTFEKIFGHIKDKVGEIKGNGGTQKGLDGIVAKVKDLARRFVKGHGDNGFEHRVGGWLEGIIGNGKRPRQDGYKKGLDAVNSWLGQNGGAAVREQVKKKIMEQLTSQIGAAQGKIDELIKNKIDQNKITQNLDGIKQACETFVSGLDEQIKQGAIDGFASAIAGRIEGKPKSTNPNLKSAIEFALVALCASVRQVGNELQSLGIDKFGKLLDAIMPTVDMLNENLKAANQQQLTSSGQKESPAHAVDSRF</sequence>
<feature type="region of interest" description="Disordered" evidence="1">
    <location>
        <begin position="397"/>
        <end position="418"/>
    </location>
</feature>
<name>A0A2H6KEH4_9APIC</name>
<evidence type="ECO:0000313" key="2">
    <source>
        <dbReference type="EMBL" id="GBE61387.1"/>
    </source>
</evidence>
<protein>
    <submittedName>
        <fullName evidence="2">Extracellular matrix-binding ebh, putative</fullName>
    </submittedName>
</protein>
<evidence type="ECO:0000256" key="1">
    <source>
        <dbReference type="SAM" id="MobiDB-lite"/>
    </source>
</evidence>
<feature type="compositionally biased region" description="Polar residues" evidence="1">
    <location>
        <begin position="397"/>
        <end position="407"/>
    </location>
</feature>
<proteinExistence type="predicted"/>
<accession>A0A2H6KEH4</accession>
<dbReference type="RefSeq" id="XP_028867630.1">
    <property type="nucleotide sequence ID" value="XM_029011797.1"/>
</dbReference>
<dbReference type="GeneID" id="39875157"/>
<dbReference type="VEuPathDB" id="PiroplasmaDB:BOVATA_028800"/>